<accession>A0A6S7E2M0</accession>
<dbReference type="Proteomes" id="UP000494122">
    <property type="component" value="Unassembled WGS sequence"/>
</dbReference>
<evidence type="ECO:0000256" key="1">
    <source>
        <dbReference type="SAM" id="MobiDB-lite"/>
    </source>
</evidence>
<dbReference type="RefSeq" id="WP_156430315.1">
    <property type="nucleotide sequence ID" value="NZ_CADILE010000012.1"/>
</dbReference>
<evidence type="ECO:0000313" key="2">
    <source>
        <dbReference type="EMBL" id="CAB3893716.1"/>
    </source>
</evidence>
<organism evidence="2 3">
    <name type="scientific">Achromobacter ruhlandii</name>
    <dbReference type="NCBI Taxonomy" id="72557"/>
    <lineage>
        <taxon>Bacteria</taxon>
        <taxon>Pseudomonadati</taxon>
        <taxon>Pseudomonadota</taxon>
        <taxon>Betaproteobacteria</taxon>
        <taxon>Burkholderiales</taxon>
        <taxon>Alcaligenaceae</taxon>
        <taxon>Achromobacter</taxon>
    </lineage>
</organism>
<proteinExistence type="predicted"/>
<evidence type="ECO:0000313" key="3">
    <source>
        <dbReference type="Proteomes" id="UP000494122"/>
    </source>
</evidence>
<sequence length="51" mass="5625">MSHATPTVRKGQYGGPLDRDTVRDRFVLRSLRAISSNDPAACLPPTRLPHP</sequence>
<feature type="region of interest" description="Disordered" evidence="1">
    <location>
        <begin position="1"/>
        <end position="22"/>
    </location>
</feature>
<dbReference type="AlphaFoldDB" id="A0A6S7E2M0"/>
<gene>
    <name evidence="2" type="ORF">LMG3328_03925</name>
</gene>
<reference evidence="2 3" key="1">
    <citation type="submission" date="2020-04" db="EMBL/GenBank/DDBJ databases">
        <authorList>
            <person name="De Canck E."/>
        </authorList>
    </citation>
    <scope>NUCLEOTIDE SEQUENCE [LARGE SCALE GENOMIC DNA]</scope>
    <source>
        <strain evidence="2 3">LMG 3328</strain>
    </source>
</reference>
<protein>
    <submittedName>
        <fullName evidence="2">Uncharacterized protein</fullName>
    </submittedName>
</protein>
<name>A0A6S7E2M0_9BURK</name>
<dbReference type="EMBL" id="CADILE010000012">
    <property type="protein sequence ID" value="CAB3893716.1"/>
    <property type="molecule type" value="Genomic_DNA"/>
</dbReference>